<proteinExistence type="predicted"/>
<evidence type="ECO:0000313" key="2">
    <source>
        <dbReference type="EMBL" id="HII47504.1"/>
    </source>
</evidence>
<protein>
    <submittedName>
        <fullName evidence="2">Uncharacterized protein</fullName>
    </submittedName>
</protein>
<dbReference type="RefSeq" id="WP_011009353.1">
    <property type="nucleotide sequence ID" value="NZ_DAIOPL010000003.1"/>
</dbReference>
<sequence length="153" mass="17913">MERYVRKYGDAVFINELLKNSEQHISTMQQFNASVYETLTKVVDSAEGYLKGEGRRLAEVVERLSTRVPEMEELGLREIRERLETLLRESEIVIEKLRARLEDVKEGRAAHLTLDELFDSVKELNDLWDTAMRLVNFYKRLYSDLSPLFLITA</sequence>
<keyword evidence="1" id="KW-0175">Coiled coil</keyword>
<dbReference type="AlphaFoldDB" id="A0A832T1M5"/>
<feature type="coiled-coil region" evidence="1">
    <location>
        <begin position="76"/>
        <end position="107"/>
    </location>
</feature>
<dbReference type="EMBL" id="DUJP01000030">
    <property type="protein sequence ID" value="HII47504.1"/>
    <property type="molecule type" value="Genomic_DNA"/>
</dbReference>
<accession>A0A832T1M5</accession>
<reference evidence="2" key="1">
    <citation type="journal article" date="2020" name="bioRxiv">
        <title>A rank-normalized archaeal taxonomy based on genome phylogeny resolves widespread incomplete and uneven classifications.</title>
        <authorList>
            <person name="Rinke C."/>
            <person name="Chuvochina M."/>
            <person name="Mussig A.J."/>
            <person name="Chaumeil P.-A."/>
            <person name="Waite D.W."/>
            <person name="Whitman W.B."/>
            <person name="Parks D.H."/>
            <person name="Hugenholtz P."/>
        </authorList>
    </citation>
    <scope>NUCLEOTIDE SEQUENCE</scope>
    <source>
        <strain evidence="2">UBA8839</strain>
    </source>
</reference>
<comment type="caution">
    <text evidence="2">The sequence shown here is derived from an EMBL/GenBank/DDBJ whole genome shotgun (WGS) entry which is preliminary data.</text>
</comment>
<evidence type="ECO:0000313" key="3">
    <source>
        <dbReference type="Proteomes" id="UP000651120"/>
    </source>
</evidence>
<organism evidence="2 3">
    <name type="scientific">Pyrobaculum aerophilum</name>
    <dbReference type="NCBI Taxonomy" id="13773"/>
    <lineage>
        <taxon>Archaea</taxon>
        <taxon>Thermoproteota</taxon>
        <taxon>Thermoprotei</taxon>
        <taxon>Thermoproteales</taxon>
        <taxon>Thermoproteaceae</taxon>
        <taxon>Pyrobaculum</taxon>
    </lineage>
</organism>
<gene>
    <name evidence="2" type="ORF">HA333_08710</name>
</gene>
<evidence type="ECO:0000256" key="1">
    <source>
        <dbReference type="SAM" id="Coils"/>
    </source>
</evidence>
<name>A0A832T1M5_9CREN</name>
<dbReference type="OMA" id="NSEQHIS"/>
<dbReference type="GeneID" id="1464081"/>
<dbReference type="Proteomes" id="UP000651120">
    <property type="component" value="Unassembled WGS sequence"/>
</dbReference>